<evidence type="ECO:0000313" key="1">
    <source>
        <dbReference type="EMBL" id="EFU39243.1"/>
    </source>
</evidence>
<dbReference type="EMBL" id="ADHJ01000042">
    <property type="protein sequence ID" value="EFU39243.1"/>
    <property type="molecule type" value="Genomic_DNA"/>
</dbReference>
<reference evidence="1 2" key="1">
    <citation type="journal article" date="2010" name="BMC Genomics">
        <title>Genome sequence of the pattern forming Paenibacillus vortex bacterium reveals potential for thriving in complex environments.</title>
        <authorList>
            <person name="Sirota-Madi A."/>
            <person name="Olender T."/>
            <person name="Helman Y."/>
            <person name="Ingham C."/>
            <person name="Brainis I."/>
            <person name="Roth D."/>
            <person name="Hagi E."/>
            <person name="Brodsky L."/>
            <person name="Leshkowitz D."/>
            <person name="Galatenko V."/>
            <person name="Nikolaev V."/>
            <person name="Mugasimangalam R.C."/>
            <person name="Bransburg-Zabary S."/>
            <person name="Gutnick D.L."/>
            <person name="Lancet D."/>
            <person name="Ben-Jacob E."/>
        </authorList>
    </citation>
    <scope>NUCLEOTIDE SEQUENCE [LARGE SCALE GENOMIC DNA]</scope>
    <source>
        <strain evidence="1 2">V453</strain>
    </source>
</reference>
<dbReference type="AlphaFoldDB" id="A0A2R9SPG8"/>
<sequence length="45" mass="4835">MLPPSYYIIASHPANGWLAAALSKMGSRMFAHPNNVSYGSTPITL</sequence>
<proteinExistence type="predicted"/>
<evidence type="ECO:0000313" key="2">
    <source>
        <dbReference type="Proteomes" id="UP000003094"/>
    </source>
</evidence>
<accession>A0A2R9SPG8</accession>
<dbReference type="RefSeq" id="WP_006211891.1">
    <property type="nucleotide sequence ID" value="NZ_ADHJ01000042.1"/>
</dbReference>
<dbReference type="KEGG" id="pvo:PVOR_25743"/>
<keyword evidence="2" id="KW-1185">Reference proteome</keyword>
<protein>
    <submittedName>
        <fullName evidence="1">Uncharacterized protein</fullName>
    </submittedName>
</protein>
<comment type="caution">
    <text evidence="1">The sequence shown here is derived from an EMBL/GenBank/DDBJ whole genome shotgun (WGS) entry which is preliminary data.</text>
</comment>
<dbReference type="Proteomes" id="UP000003094">
    <property type="component" value="Unassembled WGS sequence"/>
</dbReference>
<name>A0A2R9SPG8_9BACL</name>
<gene>
    <name evidence="1" type="ORF">PVOR_25743</name>
</gene>
<organism evidence="1 2">
    <name type="scientific">Paenibacillus vortex V453</name>
    <dbReference type="NCBI Taxonomy" id="715225"/>
    <lineage>
        <taxon>Bacteria</taxon>
        <taxon>Bacillati</taxon>
        <taxon>Bacillota</taxon>
        <taxon>Bacilli</taxon>
        <taxon>Bacillales</taxon>
        <taxon>Paenibacillaceae</taxon>
        <taxon>Paenibacillus</taxon>
    </lineage>
</organism>